<evidence type="ECO:0000256" key="7">
    <source>
        <dbReference type="SAM" id="MobiDB-lite"/>
    </source>
</evidence>
<dbReference type="InterPro" id="IPR020946">
    <property type="entry name" value="Flavin_mOase-like"/>
</dbReference>
<evidence type="ECO:0000313" key="8">
    <source>
        <dbReference type="EMBL" id="CAI9755793.1"/>
    </source>
</evidence>
<dbReference type="PANTHER" id="PTHR23023">
    <property type="entry name" value="DIMETHYLANILINE MONOOXYGENASE"/>
    <property type="match status" value="1"/>
</dbReference>
<dbReference type="GO" id="GO:0050661">
    <property type="term" value="F:NADP binding"/>
    <property type="evidence" value="ECO:0007669"/>
    <property type="project" value="InterPro"/>
</dbReference>
<keyword evidence="4" id="KW-0521">NADP</keyword>
<gene>
    <name evidence="8" type="ORF">FPE_LOCUS3224</name>
</gene>
<name>A0AAD1YSQ0_9LAMI</name>
<keyword evidence="9" id="KW-1185">Reference proteome</keyword>
<dbReference type="GO" id="GO:0004499">
    <property type="term" value="F:N,N-dimethylaniline monooxygenase activity"/>
    <property type="evidence" value="ECO:0007669"/>
    <property type="project" value="InterPro"/>
</dbReference>
<dbReference type="InterPro" id="IPR036188">
    <property type="entry name" value="FAD/NAD-bd_sf"/>
</dbReference>
<evidence type="ECO:0000256" key="5">
    <source>
        <dbReference type="ARBA" id="ARBA00023002"/>
    </source>
</evidence>
<dbReference type="InterPro" id="IPR000960">
    <property type="entry name" value="Flavin_mOase"/>
</dbReference>
<feature type="region of interest" description="Disordered" evidence="7">
    <location>
        <begin position="100"/>
        <end position="128"/>
    </location>
</feature>
<dbReference type="PRINTS" id="PR00370">
    <property type="entry name" value="FMOXYGENASE"/>
</dbReference>
<evidence type="ECO:0000256" key="2">
    <source>
        <dbReference type="ARBA" id="ARBA00022630"/>
    </source>
</evidence>
<sequence length="502" mass="57756">MSSCEMEKEIAIVGAGISGLLACRHTMEKGFNPVVFEARNGIGGVWSSTIDSTKLQTPKNYYQFSDLAWPLSVTETFPDQSQVMDYIKSRVSELADTMHLPEEPTQKHLAENDDERMTENGEEPGNQQIQETEQNEVYQVDFVILCIGKFSDLPNIPHFPQGDGPEVFSGKVIHSMDYAAMNKIQAVEFIKDKRVTVVGSQKSALDIAAQVSKTNGVRHPCTLLFRRVHWSGSKNLVRLTFRNPNRFSELMIHKPQKGLILWWLVFLLSPLRWIFTKLVECYLKWIYPLKKYNMIPDYTFLKEIYSCMFTILPDRFYERVEDGSLILKRSQKLCFCTTGVIIDDEVAPLETDIVIFATGYKSDEKISNIFALNYFKKCITRSSTPFYRECIHPRIPHLAIIGYSESPATSFTTELRSKWLAHFLAGKFKLPVIKEMEEDAKRWKKCTKKYSGENYKGACVSVMLQIDCNDQLCRDMGCNHKRKKWFLSEIFSPYQPADYANV</sequence>
<keyword evidence="5 6" id="KW-0560">Oxidoreductase</keyword>
<dbReference type="Pfam" id="PF00743">
    <property type="entry name" value="FMO-like"/>
    <property type="match status" value="1"/>
</dbReference>
<accession>A0AAD1YSQ0</accession>
<evidence type="ECO:0000256" key="1">
    <source>
        <dbReference type="ARBA" id="ARBA00009183"/>
    </source>
</evidence>
<protein>
    <recommendedName>
        <fullName evidence="6">Flavin-containing monooxygenase</fullName>
        <ecNumber evidence="6">1.-.-.-</ecNumber>
    </recommendedName>
</protein>
<dbReference type="PIRSF" id="PIRSF000332">
    <property type="entry name" value="FMO"/>
    <property type="match status" value="1"/>
</dbReference>
<proteinExistence type="inferred from homology"/>
<dbReference type="EC" id="1.-.-.-" evidence="6"/>
<dbReference type="Proteomes" id="UP000834106">
    <property type="component" value="Chromosome 2"/>
</dbReference>
<organism evidence="8 9">
    <name type="scientific">Fraxinus pennsylvanica</name>
    <dbReference type="NCBI Taxonomy" id="56036"/>
    <lineage>
        <taxon>Eukaryota</taxon>
        <taxon>Viridiplantae</taxon>
        <taxon>Streptophyta</taxon>
        <taxon>Embryophyta</taxon>
        <taxon>Tracheophyta</taxon>
        <taxon>Spermatophyta</taxon>
        <taxon>Magnoliopsida</taxon>
        <taxon>eudicotyledons</taxon>
        <taxon>Gunneridae</taxon>
        <taxon>Pentapetalae</taxon>
        <taxon>asterids</taxon>
        <taxon>lamiids</taxon>
        <taxon>Lamiales</taxon>
        <taxon>Oleaceae</taxon>
        <taxon>Oleeae</taxon>
        <taxon>Fraxinus</taxon>
    </lineage>
</organism>
<dbReference type="GO" id="GO:0050660">
    <property type="term" value="F:flavin adenine dinucleotide binding"/>
    <property type="evidence" value="ECO:0007669"/>
    <property type="project" value="InterPro"/>
</dbReference>
<comment type="similarity">
    <text evidence="1 6">Belongs to the FMO family.</text>
</comment>
<dbReference type="EMBL" id="OU503037">
    <property type="protein sequence ID" value="CAI9755793.1"/>
    <property type="molecule type" value="Genomic_DNA"/>
</dbReference>
<dbReference type="InterPro" id="IPR050346">
    <property type="entry name" value="FMO-like"/>
</dbReference>
<dbReference type="Gene3D" id="3.50.50.60">
    <property type="entry name" value="FAD/NAD(P)-binding domain"/>
    <property type="match status" value="2"/>
</dbReference>
<comment type="cofactor">
    <cofactor evidence="6">
        <name>FAD</name>
        <dbReference type="ChEBI" id="CHEBI:57692"/>
    </cofactor>
</comment>
<evidence type="ECO:0000313" key="9">
    <source>
        <dbReference type="Proteomes" id="UP000834106"/>
    </source>
</evidence>
<evidence type="ECO:0000256" key="4">
    <source>
        <dbReference type="ARBA" id="ARBA00022857"/>
    </source>
</evidence>
<reference evidence="8" key="1">
    <citation type="submission" date="2023-05" db="EMBL/GenBank/DDBJ databases">
        <authorList>
            <person name="Huff M."/>
        </authorList>
    </citation>
    <scope>NUCLEOTIDE SEQUENCE</scope>
</reference>
<keyword evidence="3 6" id="KW-0274">FAD</keyword>
<dbReference type="SUPFAM" id="SSF51905">
    <property type="entry name" value="FAD/NAD(P)-binding domain"/>
    <property type="match status" value="2"/>
</dbReference>
<keyword evidence="2 6" id="KW-0285">Flavoprotein</keyword>
<dbReference type="AlphaFoldDB" id="A0AAD1YSQ0"/>
<evidence type="ECO:0000256" key="3">
    <source>
        <dbReference type="ARBA" id="ARBA00022827"/>
    </source>
</evidence>
<keyword evidence="6" id="KW-0503">Monooxygenase</keyword>
<feature type="compositionally biased region" description="Basic and acidic residues" evidence="7">
    <location>
        <begin position="100"/>
        <end position="119"/>
    </location>
</feature>
<evidence type="ECO:0000256" key="6">
    <source>
        <dbReference type="RuleBase" id="RU361177"/>
    </source>
</evidence>